<evidence type="ECO:0000256" key="5">
    <source>
        <dbReference type="ARBA" id="ARBA00023212"/>
    </source>
</evidence>
<dbReference type="Pfam" id="PF12317">
    <property type="entry name" value="IFT46_B_C"/>
    <property type="match status" value="1"/>
</dbReference>
<keyword evidence="5" id="KW-0206">Cytoskeleton</keyword>
<evidence type="ECO:0000256" key="2">
    <source>
        <dbReference type="ARBA" id="ARBA00007700"/>
    </source>
</evidence>
<evidence type="ECO:0000256" key="4">
    <source>
        <dbReference type="ARBA" id="ARBA00023069"/>
    </source>
</evidence>
<sequence length="239" mass="27186">MADNHEDDTLTDEPSDNFATLTNDRLLELFRTFVPTELMLETLFVPFLPDYQPAIGDVDPFIKVGRPDGKLEPLGLIVLDEPCNNQSEPTILESMLEAKTKPIARSKDKTTIKSNKKDKKSQDAKIKAIDYDKEIIHDWVDKVEKIHQTQGSAEYNYSVPVPSATILELWDTEMESIIKTIDLPKPSIELSIEQYAKVCCLILDIPVGPNAIESLHMFFTNYRDVLDETEVIKQQQGYQ</sequence>
<evidence type="ECO:0000313" key="8">
    <source>
        <dbReference type="EMBL" id="KAH0577554.1"/>
    </source>
</evidence>
<dbReference type="GO" id="GO:0030992">
    <property type="term" value="C:intraciliary transport particle B"/>
    <property type="evidence" value="ECO:0007669"/>
    <property type="project" value="TreeGrafter"/>
</dbReference>
<dbReference type="AlphaFoldDB" id="V6LGC9"/>
<dbReference type="PANTHER" id="PTHR13376">
    <property type="entry name" value="INTRAFLAGELLAR TRANSPORT PROTEIN 46 HOMOLOG"/>
    <property type="match status" value="1"/>
</dbReference>
<name>V6LGC9_9EUKA</name>
<reference evidence="8" key="2">
    <citation type="submission" date="2020-12" db="EMBL/GenBank/DDBJ databases">
        <title>New Spironucleus salmonicida genome in near-complete chromosomes.</title>
        <authorList>
            <person name="Xu F."/>
            <person name="Kurt Z."/>
            <person name="Jimenez-Gonzalez A."/>
            <person name="Astvaldsson A."/>
            <person name="Andersson J.O."/>
            <person name="Svard S.G."/>
        </authorList>
    </citation>
    <scope>NUCLEOTIDE SEQUENCE</scope>
    <source>
        <strain evidence="8">ATCC 50377</strain>
    </source>
</reference>
<keyword evidence="4" id="KW-0969">Cilium</keyword>
<dbReference type="Proteomes" id="UP000018208">
    <property type="component" value="Unassembled WGS sequence"/>
</dbReference>
<keyword evidence="7" id="KW-0282">Flagellum</keyword>
<dbReference type="PANTHER" id="PTHR13376:SF0">
    <property type="entry name" value="INTRAFLAGELLAR TRANSPORT PROTEIN 46 HOMOLOG"/>
    <property type="match status" value="1"/>
</dbReference>
<reference evidence="7 8" key="1">
    <citation type="journal article" date="2014" name="PLoS Genet.">
        <title>The Genome of Spironucleus salmonicida Highlights a Fish Pathogen Adapted to Fluctuating Environments.</title>
        <authorList>
            <person name="Xu F."/>
            <person name="Jerlstrom-Hultqvist J."/>
            <person name="Einarsson E."/>
            <person name="Astvaldsson A."/>
            <person name="Svard S.G."/>
            <person name="Andersson J.O."/>
        </authorList>
    </citation>
    <scope>NUCLEOTIDE SEQUENCE</scope>
    <source>
        <strain evidence="8">ATCC 50377</strain>
    </source>
</reference>
<comment type="subcellular location">
    <subcellularLocation>
        <location evidence="1">Cytoplasm</location>
        <location evidence="1">Cytoskeleton</location>
        <location evidence="1">Cilium basal body</location>
    </subcellularLocation>
</comment>
<dbReference type="GO" id="GO:0060271">
    <property type="term" value="P:cilium assembly"/>
    <property type="evidence" value="ECO:0007669"/>
    <property type="project" value="TreeGrafter"/>
</dbReference>
<dbReference type="EMBL" id="KI546135">
    <property type="protein sequence ID" value="EST43582.1"/>
    <property type="molecule type" value="Genomic_DNA"/>
</dbReference>
<evidence type="ECO:0000313" key="7">
    <source>
        <dbReference type="EMBL" id="EST43582.1"/>
    </source>
</evidence>
<keyword evidence="3" id="KW-0963">Cytoplasm</keyword>
<evidence type="ECO:0000313" key="9">
    <source>
        <dbReference type="Proteomes" id="UP000018208"/>
    </source>
</evidence>
<keyword evidence="9" id="KW-1185">Reference proteome</keyword>
<dbReference type="EMBL" id="AUWU02000001">
    <property type="protein sequence ID" value="KAH0577554.1"/>
    <property type="molecule type" value="Genomic_DNA"/>
</dbReference>
<dbReference type="GO" id="GO:0042073">
    <property type="term" value="P:intraciliary transport"/>
    <property type="evidence" value="ECO:0007669"/>
    <property type="project" value="InterPro"/>
</dbReference>
<evidence type="ECO:0000256" key="1">
    <source>
        <dbReference type="ARBA" id="ARBA00004120"/>
    </source>
</evidence>
<accession>V6LGC9</accession>
<gene>
    <name evidence="7" type="ORF">SS50377_16623</name>
    <name evidence="8" type="ORF">SS50377_20908</name>
</gene>
<comment type="similarity">
    <text evidence="2">Belongs to the IFT46 family.</text>
</comment>
<dbReference type="InterPro" id="IPR022088">
    <property type="entry name" value="Intraflagellar_transp_cmplxB"/>
</dbReference>
<evidence type="ECO:0000256" key="6">
    <source>
        <dbReference type="ARBA" id="ARBA00023273"/>
    </source>
</evidence>
<organism evidence="7">
    <name type="scientific">Spironucleus salmonicida</name>
    <dbReference type="NCBI Taxonomy" id="348837"/>
    <lineage>
        <taxon>Eukaryota</taxon>
        <taxon>Metamonada</taxon>
        <taxon>Diplomonadida</taxon>
        <taxon>Hexamitidae</taxon>
        <taxon>Hexamitinae</taxon>
        <taxon>Spironucleus</taxon>
    </lineage>
</organism>
<dbReference type="OrthoDB" id="2119217at2759"/>
<dbReference type="GO" id="GO:0031514">
    <property type="term" value="C:motile cilium"/>
    <property type="evidence" value="ECO:0007669"/>
    <property type="project" value="TreeGrafter"/>
</dbReference>
<keyword evidence="6" id="KW-0966">Cell projection</keyword>
<proteinExistence type="inferred from homology"/>
<evidence type="ECO:0000256" key="3">
    <source>
        <dbReference type="ARBA" id="ARBA00022490"/>
    </source>
</evidence>
<dbReference type="GO" id="GO:0005815">
    <property type="term" value="C:microtubule organizing center"/>
    <property type="evidence" value="ECO:0007669"/>
    <property type="project" value="TreeGrafter"/>
</dbReference>
<protein>
    <submittedName>
        <fullName evidence="7">Intraflagellar transport complex B protein 46</fullName>
    </submittedName>
</protein>
<dbReference type="VEuPathDB" id="GiardiaDB:SS50377_20908"/>